<dbReference type="AlphaFoldDB" id="A0A0B1P0Y5"/>
<comment type="cofactor">
    <cofactor evidence="1">
        <name>[4Fe-4S] cluster</name>
        <dbReference type="ChEBI" id="CHEBI:49883"/>
    </cofactor>
</comment>
<evidence type="ECO:0000256" key="12">
    <source>
        <dbReference type="ARBA" id="ARBA00023014"/>
    </source>
</evidence>
<evidence type="ECO:0000313" key="26">
    <source>
        <dbReference type="EMBL" id="KHJ30581.1"/>
    </source>
</evidence>
<dbReference type="SMART" id="SM00488">
    <property type="entry name" value="DEXDc2"/>
    <property type="match status" value="1"/>
</dbReference>
<dbReference type="GO" id="GO:0035861">
    <property type="term" value="C:site of double-strand break"/>
    <property type="evidence" value="ECO:0007669"/>
    <property type="project" value="EnsemblFungi"/>
</dbReference>
<keyword evidence="10" id="KW-0067">ATP-binding</keyword>
<evidence type="ECO:0000256" key="2">
    <source>
        <dbReference type="ARBA" id="ARBA00004123"/>
    </source>
</evidence>
<evidence type="ECO:0000256" key="16">
    <source>
        <dbReference type="ARBA" id="ARBA00023306"/>
    </source>
</evidence>
<evidence type="ECO:0000256" key="17">
    <source>
        <dbReference type="ARBA" id="ARBA00029709"/>
    </source>
</evidence>
<dbReference type="FunFam" id="3.40.50.300:FF:002774">
    <property type="entry name" value="ATP-dependent DNA helicase chl1"/>
    <property type="match status" value="1"/>
</dbReference>
<dbReference type="Gene3D" id="3.40.50.300">
    <property type="entry name" value="P-loop containing nucleotide triphosphate hydrolases"/>
    <property type="match status" value="3"/>
</dbReference>
<evidence type="ECO:0000259" key="25">
    <source>
        <dbReference type="PROSITE" id="PS51193"/>
    </source>
</evidence>
<dbReference type="InterPro" id="IPR010614">
    <property type="entry name" value="RAD3-like_helicase_DEAD"/>
</dbReference>
<dbReference type="Proteomes" id="UP000030854">
    <property type="component" value="Unassembled WGS sequence"/>
</dbReference>
<dbReference type="InterPro" id="IPR027417">
    <property type="entry name" value="P-loop_NTPase"/>
</dbReference>
<evidence type="ECO:0000256" key="23">
    <source>
        <dbReference type="SAM" id="Coils"/>
    </source>
</evidence>
<evidence type="ECO:0000256" key="5">
    <source>
        <dbReference type="ARBA" id="ARBA00017386"/>
    </source>
</evidence>
<dbReference type="EMBL" id="JNVN01003939">
    <property type="protein sequence ID" value="KHJ30581.1"/>
    <property type="molecule type" value="Genomic_DNA"/>
</dbReference>
<dbReference type="InterPro" id="IPR006554">
    <property type="entry name" value="Helicase-like_DEXD_c2"/>
</dbReference>
<dbReference type="GO" id="GO:0046872">
    <property type="term" value="F:metal ion binding"/>
    <property type="evidence" value="ECO:0007669"/>
    <property type="project" value="UniProtKB-KW"/>
</dbReference>
<comment type="function">
    <text evidence="21">ATP-dependent DNA helicase important for chromosome transmission and normal cell cycle progression in G(2)/M. May have a role in changing DNA topology to allow the loading of proteins involved in maintaining sister chromatid cohesion in the vicinity of the centromeres. Has a specific role in chromosome segregation during meiosis II.</text>
</comment>
<dbReference type="GO" id="GO:0005524">
    <property type="term" value="F:ATP binding"/>
    <property type="evidence" value="ECO:0007669"/>
    <property type="project" value="UniProtKB-KW"/>
</dbReference>
<feature type="region of interest" description="Disordered" evidence="24">
    <location>
        <begin position="784"/>
        <end position="812"/>
    </location>
</feature>
<evidence type="ECO:0000256" key="21">
    <source>
        <dbReference type="ARBA" id="ARBA00045702"/>
    </source>
</evidence>
<evidence type="ECO:0000256" key="18">
    <source>
        <dbReference type="ARBA" id="ARBA00044969"/>
    </source>
</evidence>
<dbReference type="GO" id="GO:0034085">
    <property type="term" value="P:establishment of sister chromatid cohesion"/>
    <property type="evidence" value="ECO:0007669"/>
    <property type="project" value="EnsemblFungi"/>
</dbReference>
<keyword evidence="6" id="KW-0479">Metal-binding</keyword>
<evidence type="ECO:0000256" key="9">
    <source>
        <dbReference type="ARBA" id="ARBA00022806"/>
    </source>
</evidence>
<keyword evidence="12" id="KW-0411">Iron-sulfur</keyword>
<evidence type="ECO:0000256" key="22">
    <source>
        <dbReference type="ARBA" id="ARBA00048954"/>
    </source>
</evidence>
<evidence type="ECO:0000256" key="1">
    <source>
        <dbReference type="ARBA" id="ARBA00001966"/>
    </source>
</evidence>
<dbReference type="Pfam" id="PF13307">
    <property type="entry name" value="Helicase_C_2"/>
    <property type="match status" value="1"/>
</dbReference>
<keyword evidence="15" id="KW-0539">Nucleus</keyword>
<feature type="domain" description="Helicase ATP-binding" evidence="25">
    <location>
        <begin position="12"/>
        <end position="444"/>
    </location>
</feature>
<proteinExistence type="inferred from homology"/>
<evidence type="ECO:0000256" key="8">
    <source>
        <dbReference type="ARBA" id="ARBA00022801"/>
    </source>
</evidence>
<evidence type="ECO:0000256" key="14">
    <source>
        <dbReference type="ARBA" id="ARBA00023235"/>
    </source>
</evidence>
<dbReference type="HOGENOM" id="CLU_006515_2_0_1"/>
<sequence length="897" mass="101782">MKEIKEDGDENICRDFHHPYEPYTIQKDFMETVYDILENEGVGILESPTGTGKSLSLICGALTWLRDHKKKAFEKSIIEHIKGTEGEPDWIIEQAKAQRCRELFAQREELETKLAQIRLKEKTQRDQYLKRDKTYIISKKRKIDLSPDSKFENNENLYVLDDYESDQDQLNSYASDTNKLMNFGSNLYSAETLALLNKLGINKSSNFETENEQDIEDEVKIFYSSRTHSQLTQFINELRRPKFPSSISEISNQECSSQDGSDIESVKHVTLGSRKNLCINPKVHQLGSLTSINERCVELQQSSTPKDKKCIFLPNQENQPLVHTFRDHTLAGIQDIEDLSTLGKNIGICPYYASRAAIKPAEIVTLPYPLLLQKSARDALGISLKGHVVIIDEAHNLMDSISNTYSTQISLKQLRRAREQLGIYLQKFRNRLKGKNRVYIAQVVRVIDSLSRYLEKQFANSGNDGVVLEDELLSGKGVDQINFFKLIHYLQESKLARKVEGYTRFKEENEKVPQAQRSSLSANKPDDSGPVIHQLISFLFALTYPQNEGRLFFSKKPPDQITLQYLLLDPSTHFQDIVSSTRAVILSGGTMSPMSDYNLHLFPYLEESRITTLSCGHVIPKSNLLAWNLTKGPSGQDFEFTFGHRNNDNMIDDLGRSILNICQVVPDGVIIFFPSYQYLNSVFTRWATDQKSGNSLLKRLETKKQVFQEGKDVSVDTVLQNYAQAIDSGKGGLLLSVVGGKMSEGINFSDALGRCVVIIGLPFPNINSAEWKAKIEYIENSHKKQLHAQSSKSKNTIEKGIPNTEKVESKTKTAKDVSREYYENACMRAVNQSIGRAIRHKDDYAAIVMIDKRFRNNKIRNKLPGWIKEGLVADSGEMSFGMMMGRLGTFFGSKLKK</sequence>
<keyword evidence="27" id="KW-1185">Reference proteome</keyword>
<evidence type="ECO:0000256" key="20">
    <source>
        <dbReference type="ARBA" id="ARBA00045008"/>
    </source>
</evidence>
<keyword evidence="16" id="KW-0131">Cell cycle</keyword>
<comment type="caution">
    <text evidence="26">The sequence shown here is derived from an EMBL/GenBank/DDBJ whole genome shotgun (WGS) entry which is preliminary data.</text>
</comment>
<evidence type="ECO:0000256" key="19">
    <source>
        <dbReference type="ARBA" id="ARBA00044998"/>
    </source>
</evidence>
<gene>
    <name evidence="26" type="ORF">EV44_g3062</name>
</gene>
<dbReference type="GO" id="GO:0016818">
    <property type="term" value="F:hydrolase activity, acting on acid anhydrides, in phosphorus-containing anhydrides"/>
    <property type="evidence" value="ECO:0007669"/>
    <property type="project" value="InterPro"/>
</dbReference>
<evidence type="ECO:0000256" key="3">
    <source>
        <dbReference type="ARBA" id="ARBA00008435"/>
    </source>
</evidence>
<dbReference type="Pfam" id="PF06733">
    <property type="entry name" value="DEAD_2"/>
    <property type="match status" value="1"/>
</dbReference>
<evidence type="ECO:0000256" key="15">
    <source>
        <dbReference type="ARBA" id="ARBA00023242"/>
    </source>
</evidence>
<evidence type="ECO:0000256" key="6">
    <source>
        <dbReference type="ARBA" id="ARBA00022723"/>
    </source>
</evidence>
<comment type="similarity">
    <text evidence="3">Belongs to the DEAD box helicase family. DEAH subfamily. DDX11/CHL1 sub-subfamily.</text>
</comment>
<dbReference type="GO" id="GO:0003677">
    <property type="term" value="F:DNA binding"/>
    <property type="evidence" value="ECO:0007669"/>
    <property type="project" value="UniProtKB-KW"/>
</dbReference>
<dbReference type="GO" id="GO:0051536">
    <property type="term" value="F:iron-sulfur cluster binding"/>
    <property type="evidence" value="ECO:0007669"/>
    <property type="project" value="UniProtKB-KW"/>
</dbReference>
<keyword evidence="11" id="KW-0408">Iron</keyword>
<dbReference type="PANTHER" id="PTHR11472:SF41">
    <property type="entry name" value="ATP-DEPENDENT DNA HELICASE DDX11-RELATED"/>
    <property type="match status" value="1"/>
</dbReference>
<keyword evidence="8" id="KW-0378">Hydrolase</keyword>
<dbReference type="CDD" id="cd18788">
    <property type="entry name" value="SF2_C_XPD"/>
    <property type="match status" value="1"/>
</dbReference>
<dbReference type="Gene3D" id="1.10.30.20">
    <property type="entry name" value="Bacterial XPD DNA helicase, FeS cluster domain"/>
    <property type="match status" value="1"/>
</dbReference>
<accession>A0A0B1P0Y5</accession>
<dbReference type="PANTHER" id="PTHR11472">
    <property type="entry name" value="DNA REPAIR DEAD HELICASE RAD3/XP-D SUBFAMILY MEMBER"/>
    <property type="match status" value="1"/>
</dbReference>
<dbReference type="STRING" id="52586.A0A0B1P0Y5"/>
<dbReference type="PROSITE" id="PS51193">
    <property type="entry name" value="HELICASE_ATP_BIND_2"/>
    <property type="match status" value="1"/>
</dbReference>
<keyword evidence="9 26" id="KW-0347">Helicase</keyword>
<evidence type="ECO:0000256" key="4">
    <source>
        <dbReference type="ARBA" id="ARBA00016387"/>
    </source>
</evidence>
<name>A0A0B1P0Y5_UNCNE</name>
<dbReference type="SUPFAM" id="SSF52540">
    <property type="entry name" value="P-loop containing nucleoside triphosphate hydrolases"/>
    <property type="match status" value="1"/>
</dbReference>
<reference evidence="26 27" key="1">
    <citation type="journal article" date="2014" name="BMC Genomics">
        <title>Adaptive genomic structural variation in the grape powdery mildew pathogen, Erysiphe necator.</title>
        <authorList>
            <person name="Jones L."/>
            <person name="Riaz S."/>
            <person name="Morales-Cruz A."/>
            <person name="Amrine K.C."/>
            <person name="McGuire B."/>
            <person name="Gubler W.D."/>
            <person name="Walker M.A."/>
            <person name="Cantu D."/>
        </authorList>
    </citation>
    <scope>NUCLEOTIDE SEQUENCE [LARGE SCALE GENOMIC DNA]</scope>
    <source>
        <strain evidence="27">c</strain>
    </source>
</reference>
<dbReference type="EC" id="5.6.2.3" evidence="18"/>
<dbReference type="GO" id="GO:0005634">
    <property type="term" value="C:nucleus"/>
    <property type="evidence" value="ECO:0007669"/>
    <property type="project" value="UniProtKB-SubCell"/>
</dbReference>
<evidence type="ECO:0000313" key="27">
    <source>
        <dbReference type="Proteomes" id="UP000030854"/>
    </source>
</evidence>
<dbReference type="InterPro" id="IPR042493">
    <property type="entry name" value="XPD_DNA_FeS"/>
</dbReference>
<organism evidence="26 27">
    <name type="scientific">Uncinula necator</name>
    <name type="common">Grape powdery mildew</name>
    <dbReference type="NCBI Taxonomy" id="52586"/>
    <lineage>
        <taxon>Eukaryota</taxon>
        <taxon>Fungi</taxon>
        <taxon>Dikarya</taxon>
        <taxon>Ascomycota</taxon>
        <taxon>Pezizomycotina</taxon>
        <taxon>Leotiomycetes</taxon>
        <taxon>Erysiphales</taxon>
        <taxon>Erysiphaceae</taxon>
        <taxon>Erysiphe</taxon>
    </lineage>
</organism>
<dbReference type="InterPro" id="IPR045028">
    <property type="entry name" value="DinG/Rad3-like"/>
</dbReference>
<dbReference type="GO" id="GO:0036297">
    <property type="term" value="P:interstrand cross-link repair"/>
    <property type="evidence" value="ECO:0007669"/>
    <property type="project" value="EnsemblFungi"/>
</dbReference>
<dbReference type="FunFam" id="3.40.50.300:FF:001372">
    <property type="entry name" value="ATP-dependent DNA helicase chl1"/>
    <property type="match status" value="1"/>
</dbReference>
<dbReference type="Gene3D" id="1.10.275.40">
    <property type="match status" value="1"/>
</dbReference>
<evidence type="ECO:0000256" key="7">
    <source>
        <dbReference type="ARBA" id="ARBA00022741"/>
    </source>
</evidence>
<comment type="catalytic activity">
    <reaction evidence="22">
        <text>ATP + H2O = ADP + phosphate + H(+)</text>
        <dbReference type="Rhea" id="RHEA:13065"/>
        <dbReference type="ChEBI" id="CHEBI:15377"/>
        <dbReference type="ChEBI" id="CHEBI:15378"/>
        <dbReference type="ChEBI" id="CHEBI:30616"/>
        <dbReference type="ChEBI" id="CHEBI:43474"/>
        <dbReference type="ChEBI" id="CHEBI:456216"/>
        <dbReference type="EC" id="5.6.2.3"/>
    </reaction>
</comment>
<dbReference type="GO" id="GO:0031571">
    <property type="term" value="P:mitotic G1 DNA damage checkpoint signaling"/>
    <property type="evidence" value="ECO:0007669"/>
    <property type="project" value="EnsemblFungi"/>
</dbReference>
<dbReference type="InterPro" id="IPR006555">
    <property type="entry name" value="ATP-dep_Helicase_C"/>
</dbReference>
<keyword evidence="14" id="KW-0413">Isomerase</keyword>
<dbReference type="OMA" id="QTHQFRD"/>
<evidence type="ECO:0000256" key="24">
    <source>
        <dbReference type="SAM" id="MobiDB-lite"/>
    </source>
</evidence>
<evidence type="ECO:0000256" key="11">
    <source>
        <dbReference type="ARBA" id="ARBA00023004"/>
    </source>
</evidence>
<dbReference type="GO" id="GO:0007064">
    <property type="term" value="P:mitotic sister chromatid cohesion"/>
    <property type="evidence" value="ECO:0007669"/>
    <property type="project" value="EnsemblFungi"/>
</dbReference>
<dbReference type="GO" id="GO:0043139">
    <property type="term" value="F:5'-3' DNA helicase activity"/>
    <property type="evidence" value="ECO:0007669"/>
    <property type="project" value="UniProtKB-EC"/>
</dbReference>
<keyword evidence="13" id="KW-0238">DNA-binding</keyword>
<comment type="subcellular location">
    <subcellularLocation>
        <location evidence="2">Nucleus</location>
    </subcellularLocation>
</comment>
<feature type="coiled-coil region" evidence="23">
    <location>
        <begin position="100"/>
        <end position="127"/>
    </location>
</feature>
<dbReference type="NCBIfam" id="TIGR00604">
    <property type="entry name" value="rad3"/>
    <property type="match status" value="1"/>
</dbReference>
<dbReference type="GO" id="GO:0000785">
    <property type="term" value="C:chromatin"/>
    <property type="evidence" value="ECO:0007669"/>
    <property type="project" value="EnsemblFungi"/>
</dbReference>
<evidence type="ECO:0000256" key="13">
    <source>
        <dbReference type="ARBA" id="ARBA00023125"/>
    </source>
</evidence>
<protein>
    <recommendedName>
        <fullName evidence="5">ATP-dependent DNA helicase CHL1</fullName>
        <ecNumber evidence="18">5.6.2.3</ecNumber>
    </recommendedName>
    <alternativeName>
        <fullName evidence="4">ATP-dependent DNA helicase chl1</fullName>
    </alternativeName>
    <alternativeName>
        <fullName evidence="17">Chromosome loss protein 1</fullName>
    </alternativeName>
    <alternativeName>
        <fullName evidence="19 20">DNA 5'-3' helicase CHL1</fullName>
    </alternativeName>
</protein>
<evidence type="ECO:0000256" key="10">
    <source>
        <dbReference type="ARBA" id="ARBA00022840"/>
    </source>
</evidence>
<dbReference type="GO" id="GO:0045005">
    <property type="term" value="P:DNA-templated DNA replication maintenance of fidelity"/>
    <property type="evidence" value="ECO:0007669"/>
    <property type="project" value="EnsemblFungi"/>
</dbReference>
<dbReference type="InterPro" id="IPR013020">
    <property type="entry name" value="Rad3/Chl1-like"/>
</dbReference>
<dbReference type="InterPro" id="IPR014013">
    <property type="entry name" value="Helic_SF1/SF2_ATP-bd_DinG/Rad3"/>
</dbReference>
<dbReference type="SMART" id="SM00491">
    <property type="entry name" value="HELICc2"/>
    <property type="match status" value="1"/>
</dbReference>
<keyword evidence="23" id="KW-0175">Coiled coil</keyword>
<keyword evidence="7" id="KW-0547">Nucleotide-binding</keyword>